<reference evidence="1" key="1">
    <citation type="submission" date="2014-09" db="EMBL/GenBank/DDBJ databases">
        <authorList>
            <person name="Magalhaes I.L.F."/>
            <person name="Oliveira U."/>
            <person name="Santos F.R."/>
            <person name="Vidigal T.H.D.A."/>
            <person name="Brescovit A.D."/>
            <person name="Santos A.J."/>
        </authorList>
    </citation>
    <scope>NUCLEOTIDE SEQUENCE</scope>
    <source>
        <tissue evidence="1">Shoot tissue taken approximately 20 cm above the soil surface</tissue>
    </source>
</reference>
<dbReference type="EMBL" id="GBRH01268208">
    <property type="protein sequence ID" value="JAD29687.1"/>
    <property type="molecule type" value="Transcribed_RNA"/>
</dbReference>
<accession>A0A0A8Z4B6</accession>
<organism evidence="1">
    <name type="scientific">Arundo donax</name>
    <name type="common">Giant reed</name>
    <name type="synonym">Donax arundinaceus</name>
    <dbReference type="NCBI Taxonomy" id="35708"/>
    <lineage>
        <taxon>Eukaryota</taxon>
        <taxon>Viridiplantae</taxon>
        <taxon>Streptophyta</taxon>
        <taxon>Embryophyta</taxon>
        <taxon>Tracheophyta</taxon>
        <taxon>Spermatophyta</taxon>
        <taxon>Magnoliopsida</taxon>
        <taxon>Liliopsida</taxon>
        <taxon>Poales</taxon>
        <taxon>Poaceae</taxon>
        <taxon>PACMAD clade</taxon>
        <taxon>Arundinoideae</taxon>
        <taxon>Arundineae</taxon>
        <taxon>Arundo</taxon>
    </lineage>
</organism>
<name>A0A0A8Z4B6_ARUDO</name>
<reference evidence="1" key="2">
    <citation type="journal article" date="2015" name="Data Brief">
        <title>Shoot transcriptome of the giant reed, Arundo donax.</title>
        <authorList>
            <person name="Barrero R.A."/>
            <person name="Guerrero F.D."/>
            <person name="Moolhuijzen P."/>
            <person name="Goolsby J.A."/>
            <person name="Tidwell J."/>
            <person name="Bellgard S.E."/>
            <person name="Bellgard M.I."/>
        </authorList>
    </citation>
    <scope>NUCLEOTIDE SEQUENCE</scope>
    <source>
        <tissue evidence="1">Shoot tissue taken approximately 20 cm above the soil surface</tissue>
    </source>
</reference>
<evidence type="ECO:0000313" key="1">
    <source>
        <dbReference type="EMBL" id="JAD29687.1"/>
    </source>
</evidence>
<sequence length="27" mass="3209">MLVQFTHLVLHQISLIRSMDTIARQKE</sequence>
<dbReference type="AlphaFoldDB" id="A0A0A8Z4B6"/>
<proteinExistence type="predicted"/>
<protein>
    <submittedName>
        <fullName evidence="1">Uncharacterized protein</fullName>
    </submittedName>
</protein>